<sequence length="323" mass="37080">MAIKIGVVGIGTMGLHHVRNFYHHPEVELVAVVDPSEDRLKQVIEKFPVQGYTDFRDIIDHVDAVSIATPTSTHFSLAKEFIKNKKHVLLEKPICEEIDEAKILIDLAEKYQVLFAIGHIERFNPVMQELDNILRVNKPVYIDIHRESPYDPRIFDADVVSDLMIHDVDLLLFLLKESVTLKSTYGISVHSNKNDLVIAQFISESGILINITTSRATEQKIRQWNLTLPNQFIEADLMERKLYITRSTNGSLEIFHNNSEVKYKQEQLIEKVLVSNYEPLQMEISDFVQAILKKRKPKVGGWDGLLALNIVKEIQKMINNNMP</sequence>
<keyword evidence="3" id="KW-1185">Reference proteome</keyword>
<reference evidence="3" key="1">
    <citation type="submission" date="2016-01" db="EMBL/GenBank/DDBJ databases">
        <title>Draft genome of Chromobacterium sp. F49.</title>
        <authorList>
            <person name="Hong K.W."/>
        </authorList>
    </citation>
    <scope>NUCLEOTIDE SEQUENCE [LARGE SCALE GENOMIC DNA]</scope>
    <source>
        <strain evidence="3">M63</strain>
    </source>
</reference>
<dbReference type="SUPFAM" id="SSF51735">
    <property type="entry name" value="NAD(P)-binding Rossmann-fold domains"/>
    <property type="match status" value="1"/>
</dbReference>
<dbReference type="EMBL" id="LQRA01000058">
    <property type="protein sequence ID" value="KZE77877.1"/>
    <property type="molecule type" value="Genomic_DNA"/>
</dbReference>
<dbReference type="InterPro" id="IPR036291">
    <property type="entry name" value="NAD(P)-bd_dom_sf"/>
</dbReference>
<name>A0A163XH70_9BACL</name>
<dbReference type="InterPro" id="IPR000683">
    <property type="entry name" value="Gfo/Idh/MocA-like_OxRdtase_N"/>
</dbReference>
<dbReference type="STRING" id="1007103.GCA_000213315_03892"/>
<evidence type="ECO:0000259" key="1">
    <source>
        <dbReference type="Pfam" id="PF01408"/>
    </source>
</evidence>
<dbReference type="Pfam" id="PF01408">
    <property type="entry name" value="GFO_IDH_MocA"/>
    <property type="match status" value="1"/>
</dbReference>
<evidence type="ECO:0000313" key="2">
    <source>
        <dbReference type="EMBL" id="KZE77877.1"/>
    </source>
</evidence>
<dbReference type="InterPro" id="IPR051450">
    <property type="entry name" value="Gfo/Idh/MocA_Oxidoreductases"/>
</dbReference>
<protein>
    <recommendedName>
        <fullName evidence="1">Gfo/Idh/MocA-like oxidoreductase N-terminal domain-containing protein</fullName>
    </recommendedName>
</protein>
<dbReference type="SUPFAM" id="SSF55347">
    <property type="entry name" value="Glyceraldehyde-3-phosphate dehydrogenase-like, C-terminal domain"/>
    <property type="match status" value="1"/>
</dbReference>
<dbReference type="PANTHER" id="PTHR43377:SF1">
    <property type="entry name" value="BILIVERDIN REDUCTASE A"/>
    <property type="match status" value="1"/>
</dbReference>
<evidence type="ECO:0000313" key="3">
    <source>
        <dbReference type="Proteomes" id="UP000076563"/>
    </source>
</evidence>
<gene>
    <name evidence="2" type="ORF">AV654_20090</name>
</gene>
<dbReference type="PANTHER" id="PTHR43377">
    <property type="entry name" value="BILIVERDIN REDUCTASE A"/>
    <property type="match status" value="1"/>
</dbReference>
<dbReference type="Gene3D" id="3.40.50.720">
    <property type="entry name" value="NAD(P)-binding Rossmann-like Domain"/>
    <property type="match status" value="1"/>
</dbReference>
<dbReference type="RefSeq" id="WP_063183270.1">
    <property type="nucleotide sequence ID" value="NZ_LQRA01000058.1"/>
</dbReference>
<dbReference type="Proteomes" id="UP000076563">
    <property type="component" value="Unassembled WGS sequence"/>
</dbReference>
<dbReference type="Gene3D" id="3.30.360.10">
    <property type="entry name" value="Dihydrodipicolinate Reductase, domain 2"/>
    <property type="match status" value="1"/>
</dbReference>
<dbReference type="AlphaFoldDB" id="A0A163XH70"/>
<dbReference type="OrthoDB" id="9815825at2"/>
<proteinExistence type="predicted"/>
<dbReference type="GO" id="GO:0000166">
    <property type="term" value="F:nucleotide binding"/>
    <property type="evidence" value="ECO:0007669"/>
    <property type="project" value="InterPro"/>
</dbReference>
<comment type="caution">
    <text evidence="2">The sequence shown here is derived from an EMBL/GenBank/DDBJ whole genome shotgun (WGS) entry which is preliminary data.</text>
</comment>
<feature type="domain" description="Gfo/Idh/MocA-like oxidoreductase N-terminal" evidence="1">
    <location>
        <begin position="3"/>
        <end position="119"/>
    </location>
</feature>
<organism evidence="2 3">
    <name type="scientific">Paenibacillus elgii</name>
    <dbReference type="NCBI Taxonomy" id="189691"/>
    <lineage>
        <taxon>Bacteria</taxon>
        <taxon>Bacillati</taxon>
        <taxon>Bacillota</taxon>
        <taxon>Bacilli</taxon>
        <taxon>Bacillales</taxon>
        <taxon>Paenibacillaceae</taxon>
        <taxon>Paenibacillus</taxon>
    </lineage>
</organism>
<accession>A0A163XH70</accession>